<evidence type="ECO:0000313" key="2">
    <source>
        <dbReference type="Proteomes" id="UP000245206"/>
    </source>
</evidence>
<keyword evidence="2" id="KW-1185">Reference proteome</keyword>
<name>A0A2P2DHG3_9LEPT</name>
<dbReference type="RefSeq" id="WP_108961063.1">
    <property type="nucleotide sequence ID" value="NZ_BFAZ01000010.1"/>
</dbReference>
<comment type="caution">
    <text evidence="1">The sequence shown here is derived from an EMBL/GenBank/DDBJ whole genome shotgun (WGS) entry which is preliminary data.</text>
</comment>
<dbReference type="Proteomes" id="UP000245206">
    <property type="component" value="Unassembled WGS sequence"/>
</dbReference>
<gene>
    <name evidence="1" type="ORF">LPTSP2_33760</name>
</gene>
<sequence>MRISPPHDHFLQLTTKENLGRSSGIILQKEALSIMKTVEAQSSRENIEAGHLFRPTDSNFEKLKMDRETALDQMWELIDYGLATQLFEIKYDADIGELRLVPFLVGLPGGMPLEEPYKLLIGRSTEHLYEYIQNKRILTEDTWRNVLNKLADIDYKEDEGPGDELDRLLDPKQFPLQPSSEMLKRSRGLIIDELAKESKVIVLPHIGFYFLPESEAANFLNIANEYLMTKVEPLAKAFDSEIRLALDRLFAPGSGDVEINEVEIIRAKVDTLYEFKEILKENGFYAFIHNLKKVTEIAVKFAELEKKKEVDRLLKVYMKMLDSQFDFDSRLLRINLEKDDEHNLVIVDLLRKNPKVLSAEWHDADSKIAVFVNNNQNNIKEINTLIYQNYRFTTEHILYLKAILELNEKELKPIFKDEEFVKTYGKNLQAVYFNYIPWFYKLFYFLGITPIVNSGYAKAKSILTFLQMDRQFLYQKRRENFFKKKLRDREERIEKEKKQQLKKALVSALSDAYFNKNCLPSVDWLGMNYPAFSAETLEKMIPDFAFLSTTGKSIKPHSVILFPNSPEFDSLNKKLKDLLNQWIRGEIDSPQEDPELLAQIRSLV</sequence>
<reference evidence="2" key="1">
    <citation type="journal article" date="2019" name="Microbiol. Immunol.">
        <title>Molecular and phenotypic characterization of Leptospira johnsonii sp. nov., Leptospira ellinghausenii sp. nov. and Leptospira ryugenii sp. nov. isolated from soil and water in Japan.</title>
        <authorList>
            <person name="Masuzawa T."/>
            <person name="Saito M."/>
            <person name="Nakao R."/>
            <person name="Nikaido Y."/>
            <person name="Matsumoto M."/>
            <person name="Ogawa M."/>
            <person name="Yokoyama M."/>
            <person name="Hidaka Y."/>
            <person name="Tomita J."/>
            <person name="Sakakibara K."/>
            <person name="Suzuki K."/>
            <person name="Yasuda S."/>
            <person name="Sato H."/>
            <person name="Yamaguchi M."/>
            <person name="Yoshida S.I."/>
            <person name="Koizumi N."/>
            <person name="Kawamura Y."/>
        </authorList>
    </citation>
    <scope>NUCLEOTIDE SEQUENCE [LARGE SCALE GENOMIC DNA]</scope>
    <source>
        <strain evidence="2">E18</strain>
    </source>
</reference>
<evidence type="ECO:0000313" key="1">
    <source>
        <dbReference type="EMBL" id="GBF44073.1"/>
    </source>
</evidence>
<dbReference type="OrthoDB" id="312301at2"/>
<protein>
    <submittedName>
        <fullName evidence="1">Uncharacterized protein</fullName>
    </submittedName>
</protein>
<dbReference type="AlphaFoldDB" id="A0A2P2DHG3"/>
<organism evidence="1 2">
    <name type="scientific">Leptospira ellinghausenii</name>
    <dbReference type="NCBI Taxonomy" id="1917822"/>
    <lineage>
        <taxon>Bacteria</taxon>
        <taxon>Pseudomonadati</taxon>
        <taxon>Spirochaetota</taxon>
        <taxon>Spirochaetia</taxon>
        <taxon>Leptospirales</taxon>
        <taxon>Leptospiraceae</taxon>
        <taxon>Leptospira</taxon>
    </lineage>
</organism>
<dbReference type="EMBL" id="BFAZ01000010">
    <property type="protein sequence ID" value="GBF44073.1"/>
    <property type="molecule type" value="Genomic_DNA"/>
</dbReference>
<accession>A0A2P2DHG3</accession>
<proteinExistence type="predicted"/>